<keyword evidence="4 8" id="KW-0732">Signal</keyword>
<dbReference type="InterPro" id="IPR027268">
    <property type="entry name" value="Peptidase_M4/M1_CTD_sf"/>
</dbReference>
<dbReference type="GO" id="GO:0006508">
    <property type="term" value="P:proteolysis"/>
    <property type="evidence" value="ECO:0007669"/>
    <property type="project" value="UniProtKB-KW"/>
</dbReference>
<feature type="signal peptide" evidence="8">
    <location>
        <begin position="1"/>
        <end position="20"/>
    </location>
</feature>
<evidence type="ECO:0000313" key="13">
    <source>
        <dbReference type="Proteomes" id="UP000242188"/>
    </source>
</evidence>
<evidence type="ECO:0000256" key="8">
    <source>
        <dbReference type="SAM" id="SignalP"/>
    </source>
</evidence>
<evidence type="ECO:0000313" key="12">
    <source>
        <dbReference type="EMBL" id="OWF35651.1"/>
    </source>
</evidence>
<dbReference type="InterPro" id="IPR001570">
    <property type="entry name" value="Peptidase_M4_C_domain"/>
</dbReference>
<dbReference type="SUPFAM" id="SSF55486">
    <property type="entry name" value="Metalloproteases ('zincins'), catalytic domain"/>
    <property type="match status" value="1"/>
</dbReference>
<evidence type="ECO:0000256" key="3">
    <source>
        <dbReference type="ARBA" id="ARBA00022723"/>
    </source>
</evidence>
<dbReference type="OrthoDB" id="5332336at2759"/>
<dbReference type="PRINTS" id="PR00730">
    <property type="entry name" value="THERMOLYSIN"/>
</dbReference>
<name>A0A210PGQ5_MIZYE</name>
<feature type="domain" description="Peptidase M4 C-terminal" evidence="10">
    <location>
        <begin position="372"/>
        <end position="502"/>
    </location>
</feature>
<dbReference type="GO" id="GO:0046872">
    <property type="term" value="F:metal ion binding"/>
    <property type="evidence" value="ECO:0007669"/>
    <property type="project" value="UniProtKB-KW"/>
</dbReference>
<organism evidence="12 13">
    <name type="scientific">Mizuhopecten yessoensis</name>
    <name type="common">Japanese scallop</name>
    <name type="synonym">Patinopecten yessoensis</name>
    <dbReference type="NCBI Taxonomy" id="6573"/>
    <lineage>
        <taxon>Eukaryota</taxon>
        <taxon>Metazoa</taxon>
        <taxon>Spiralia</taxon>
        <taxon>Lophotrochozoa</taxon>
        <taxon>Mollusca</taxon>
        <taxon>Bivalvia</taxon>
        <taxon>Autobranchia</taxon>
        <taxon>Pteriomorphia</taxon>
        <taxon>Pectinida</taxon>
        <taxon>Pectinoidea</taxon>
        <taxon>Pectinidae</taxon>
        <taxon>Mizuhopecten</taxon>
    </lineage>
</organism>
<dbReference type="InterPro" id="IPR013856">
    <property type="entry name" value="Peptidase_M4_domain"/>
</dbReference>
<evidence type="ECO:0000256" key="4">
    <source>
        <dbReference type="ARBA" id="ARBA00022729"/>
    </source>
</evidence>
<feature type="chain" id="PRO_5012871652" evidence="8">
    <location>
        <begin position="21"/>
        <end position="653"/>
    </location>
</feature>
<dbReference type="EMBL" id="NEDP02076715">
    <property type="protein sequence ID" value="OWF35651.1"/>
    <property type="molecule type" value="Genomic_DNA"/>
</dbReference>
<keyword evidence="6" id="KW-0862">Zinc</keyword>
<dbReference type="Proteomes" id="UP000242188">
    <property type="component" value="Unassembled WGS sequence"/>
</dbReference>
<comment type="caution">
    <text evidence="12">The sequence shown here is derived from an EMBL/GenBank/DDBJ whole genome shotgun (WGS) entry which is preliminary data.</text>
</comment>
<feature type="domain" description="FTP" evidence="11">
    <location>
        <begin position="70"/>
        <end position="109"/>
    </location>
</feature>
<dbReference type="InterPro" id="IPR023612">
    <property type="entry name" value="Peptidase_M4"/>
</dbReference>
<keyword evidence="7" id="KW-0482">Metalloprotease</keyword>
<dbReference type="Pfam" id="PF02868">
    <property type="entry name" value="Peptidase_M4_C"/>
    <property type="match status" value="1"/>
</dbReference>
<evidence type="ECO:0000259" key="10">
    <source>
        <dbReference type="Pfam" id="PF02868"/>
    </source>
</evidence>
<dbReference type="STRING" id="6573.A0A210PGQ5"/>
<dbReference type="Pfam" id="PF07504">
    <property type="entry name" value="FTP"/>
    <property type="match status" value="1"/>
</dbReference>
<dbReference type="Gene3D" id="3.10.450.40">
    <property type="match status" value="1"/>
</dbReference>
<dbReference type="Gene3D" id="3.10.450.490">
    <property type="match status" value="1"/>
</dbReference>
<evidence type="ECO:0000259" key="9">
    <source>
        <dbReference type="Pfam" id="PF01447"/>
    </source>
</evidence>
<sequence length="653" mass="72892">MDHKLLLVMVAMVGLHQALAARKVDAKERASHSIRKRSLRDDMYERSEELKDFTVDELLGLSAGESMSSTREVKSAQGTTVRRLQETYLGVPIYDAVVSVEIDEEGKLTGEASGIFVQDIEDDLDSVEPLLSRAAALDMLMEEEGDESYRRDITRHSTNHYVYLGEDSDRARSIYLVSYVLVRKDIAPKRPVMIVDTRSGEILRRWDNLETWDCGGSRRIYKGIGGNAKMGKIMYGDSPFCLAPTIVGDDCVLENQYVRIIDMQQSTDDSRNDTARFRCKNGYNDEVNGAYSPALDAFFAGTAVGMMFEEWFHTTPLNSKPVLRVHYGNGMDNAFWDGNYCSFGDGSSTFYPLTSFDVVGHEIGHGVTEQSSGLEYHNEMGGLNEAFSDILGEATEEYIDSRSDMFVGLDINKGEIMRHFREPELDGSSPGNVDGYHSGMDPHYSSGVFRRMFYVIIKQKGGVIRPVMHTLLHANRMYWRSMTGFQEAGCGVLKSAYDLGQNPTPYLRALNDVGINPCDVSLHIRRLRSNNELSGLTITPEISPLFGYEVPSSTSSVNIAAVHSYDVKITVRVGTWENDEQARSRLELYADGFNRLRVDGVNSGDVLYIELSTQGDSELTGVTVSASPETNSRRDSDMSTAYWAKVFAKARSL</sequence>
<dbReference type="InterPro" id="IPR050728">
    <property type="entry name" value="Zinc_Metalloprotease_M4"/>
</dbReference>
<evidence type="ECO:0000259" key="11">
    <source>
        <dbReference type="Pfam" id="PF07504"/>
    </source>
</evidence>
<dbReference type="Pfam" id="PF01447">
    <property type="entry name" value="Peptidase_M4"/>
    <property type="match status" value="1"/>
</dbReference>
<comment type="similarity">
    <text evidence="1">Belongs to the peptidase M4 family.</text>
</comment>
<keyword evidence="3" id="KW-0479">Metal-binding</keyword>
<dbReference type="InterPro" id="IPR011096">
    <property type="entry name" value="FTP_domain"/>
</dbReference>
<accession>A0A210PGQ5</accession>
<evidence type="ECO:0000256" key="6">
    <source>
        <dbReference type="ARBA" id="ARBA00022833"/>
    </source>
</evidence>
<feature type="domain" description="Peptidase M4" evidence="9">
    <location>
        <begin position="242"/>
        <end position="369"/>
    </location>
</feature>
<evidence type="ECO:0000256" key="2">
    <source>
        <dbReference type="ARBA" id="ARBA00022670"/>
    </source>
</evidence>
<evidence type="ECO:0000256" key="1">
    <source>
        <dbReference type="ARBA" id="ARBA00009388"/>
    </source>
</evidence>
<keyword evidence="5" id="KW-0378">Hydrolase</keyword>
<dbReference type="Gene3D" id="1.10.390.10">
    <property type="entry name" value="Neutral Protease Domain 2"/>
    <property type="match status" value="1"/>
</dbReference>
<protein>
    <submittedName>
        <fullName evidence="12">Pseudolysin</fullName>
    </submittedName>
</protein>
<dbReference type="CDD" id="cd09597">
    <property type="entry name" value="M4_TLP"/>
    <property type="match status" value="1"/>
</dbReference>
<dbReference type="AlphaFoldDB" id="A0A210PGQ5"/>
<evidence type="ECO:0000256" key="5">
    <source>
        <dbReference type="ARBA" id="ARBA00022801"/>
    </source>
</evidence>
<keyword evidence="13" id="KW-1185">Reference proteome</keyword>
<dbReference type="PANTHER" id="PTHR33794">
    <property type="entry name" value="BACILLOLYSIN"/>
    <property type="match status" value="1"/>
</dbReference>
<dbReference type="PANTHER" id="PTHR33794:SF1">
    <property type="entry name" value="BACILLOLYSIN"/>
    <property type="match status" value="1"/>
</dbReference>
<gene>
    <name evidence="12" type="ORF">KP79_PYT09745</name>
</gene>
<reference evidence="12 13" key="1">
    <citation type="journal article" date="2017" name="Nat. Ecol. Evol.">
        <title>Scallop genome provides insights into evolution of bilaterian karyotype and development.</title>
        <authorList>
            <person name="Wang S."/>
            <person name="Zhang J."/>
            <person name="Jiao W."/>
            <person name="Li J."/>
            <person name="Xun X."/>
            <person name="Sun Y."/>
            <person name="Guo X."/>
            <person name="Huan P."/>
            <person name="Dong B."/>
            <person name="Zhang L."/>
            <person name="Hu X."/>
            <person name="Sun X."/>
            <person name="Wang J."/>
            <person name="Zhao C."/>
            <person name="Wang Y."/>
            <person name="Wang D."/>
            <person name="Huang X."/>
            <person name="Wang R."/>
            <person name="Lv J."/>
            <person name="Li Y."/>
            <person name="Zhang Z."/>
            <person name="Liu B."/>
            <person name="Lu W."/>
            <person name="Hui Y."/>
            <person name="Liang J."/>
            <person name="Zhou Z."/>
            <person name="Hou R."/>
            <person name="Li X."/>
            <person name="Liu Y."/>
            <person name="Li H."/>
            <person name="Ning X."/>
            <person name="Lin Y."/>
            <person name="Zhao L."/>
            <person name="Xing Q."/>
            <person name="Dou J."/>
            <person name="Li Y."/>
            <person name="Mao J."/>
            <person name="Guo H."/>
            <person name="Dou H."/>
            <person name="Li T."/>
            <person name="Mu C."/>
            <person name="Jiang W."/>
            <person name="Fu Q."/>
            <person name="Fu X."/>
            <person name="Miao Y."/>
            <person name="Liu J."/>
            <person name="Yu Q."/>
            <person name="Li R."/>
            <person name="Liao H."/>
            <person name="Li X."/>
            <person name="Kong Y."/>
            <person name="Jiang Z."/>
            <person name="Chourrout D."/>
            <person name="Li R."/>
            <person name="Bao Z."/>
        </authorList>
    </citation>
    <scope>NUCLEOTIDE SEQUENCE [LARGE SCALE GENOMIC DNA]</scope>
    <source>
        <strain evidence="12 13">PY_sf001</strain>
    </source>
</reference>
<keyword evidence="2" id="KW-0645">Protease</keyword>
<dbReference type="GO" id="GO:0004222">
    <property type="term" value="F:metalloendopeptidase activity"/>
    <property type="evidence" value="ECO:0007669"/>
    <property type="project" value="InterPro"/>
</dbReference>
<evidence type="ECO:0000256" key="7">
    <source>
        <dbReference type="ARBA" id="ARBA00023049"/>
    </source>
</evidence>
<proteinExistence type="inferred from homology"/>
<dbReference type="Gene3D" id="3.10.170.10">
    <property type="match status" value="1"/>
</dbReference>